<dbReference type="Gene3D" id="1.25.40.10">
    <property type="entry name" value="Tetratricopeptide repeat domain"/>
    <property type="match status" value="1"/>
</dbReference>
<dbReference type="SUPFAM" id="SSF48452">
    <property type="entry name" value="TPR-like"/>
    <property type="match status" value="1"/>
</dbReference>
<dbReference type="EMBL" id="BSNJ01000001">
    <property type="protein sequence ID" value="GLQ19180.1"/>
    <property type="molecule type" value="Genomic_DNA"/>
</dbReference>
<evidence type="ECO:0000313" key="2">
    <source>
        <dbReference type="EMBL" id="GLQ19180.1"/>
    </source>
</evidence>
<proteinExistence type="predicted"/>
<dbReference type="Gene3D" id="3.40.50.10070">
    <property type="entry name" value="TolB, N-terminal domain"/>
    <property type="match status" value="1"/>
</dbReference>
<reference evidence="2" key="2">
    <citation type="submission" date="2023-01" db="EMBL/GenBank/DDBJ databases">
        <title>Draft genome sequence of Algimonas porphyrae strain NBRC 108216.</title>
        <authorList>
            <person name="Sun Q."/>
            <person name="Mori K."/>
        </authorList>
    </citation>
    <scope>NUCLEOTIDE SEQUENCE</scope>
    <source>
        <strain evidence="2">NBRC 108216</strain>
    </source>
</reference>
<feature type="transmembrane region" description="Helical" evidence="1">
    <location>
        <begin position="12"/>
        <end position="34"/>
    </location>
</feature>
<dbReference type="InterPro" id="IPR011990">
    <property type="entry name" value="TPR-like_helical_dom_sf"/>
</dbReference>
<comment type="caution">
    <text evidence="2">The sequence shown here is derived from an EMBL/GenBank/DDBJ whole genome shotgun (WGS) entry which is preliminary data.</text>
</comment>
<dbReference type="RefSeq" id="WP_284368939.1">
    <property type="nucleotide sequence ID" value="NZ_BSNJ01000001.1"/>
</dbReference>
<accession>A0ABQ5UWU2</accession>
<keyword evidence="1" id="KW-1133">Transmembrane helix</keyword>
<evidence type="ECO:0000256" key="1">
    <source>
        <dbReference type="SAM" id="Phobius"/>
    </source>
</evidence>
<name>A0ABQ5UWU2_9PROT</name>
<evidence type="ECO:0000313" key="3">
    <source>
        <dbReference type="Proteomes" id="UP001161390"/>
    </source>
</evidence>
<protein>
    <recommendedName>
        <fullName evidence="4">Tetratricopeptide repeat protein</fullName>
    </recommendedName>
</protein>
<evidence type="ECO:0008006" key="4">
    <source>
        <dbReference type="Google" id="ProtNLM"/>
    </source>
</evidence>
<keyword evidence="3" id="KW-1185">Reference proteome</keyword>
<organism evidence="2 3">
    <name type="scientific">Algimonas porphyrae</name>
    <dbReference type="NCBI Taxonomy" id="1128113"/>
    <lineage>
        <taxon>Bacteria</taxon>
        <taxon>Pseudomonadati</taxon>
        <taxon>Pseudomonadota</taxon>
        <taxon>Alphaproteobacteria</taxon>
        <taxon>Maricaulales</taxon>
        <taxon>Robiginitomaculaceae</taxon>
        <taxon>Algimonas</taxon>
    </lineage>
</organism>
<keyword evidence="1" id="KW-0812">Transmembrane</keyword>
<reference evidence="2" key="1">
    <citation type="journal article" date="2014" name="Int. J. Syst. Evol. Microbiol.">
        <title>Complete genome of a new Firmicutes species belonging to the dominant human colonic microbiota ('Ruminococcus bicirculans') reveals two chromosomes and a selective capacity to utilize plant glucans.</title>
        <authorList>
            <consortium name="NISC Comparative Sequencing Program"/>
            <person name="Wegmann U."/>
            <person name="Louis P."/>
            <person name="Goesmann A."/>
            <person name="Henrissat B."/>
            <person name="Duncan S.H."/>
            <person name="Flint H.J."/>
        </authorList>
    </citation>
    <scope>NUCLEOTIDE SEQUENCE</scope>
    <source>
        <strain evidence="2">NBRC 108216</strain>
    </source>
</reference>
<feature type="transmembrane region" description="Helical" evidence="1">
    <location>
        <begin position="46"/>
        <end position="66"/>
    </location>
</feature>
<feature type="transmembrane region" description="Helical" evidence="1">
    <location>
        <begin position="92"/>
        <end position="110"/>
    </location>
</feature>
<dbReference type="Proteomes" id="UP001161390">
    <property type="component" value="Unassembled WGS sequence"/>
</dbReference>
<sequence>MFNFIAELRRRHVLRVAGAYAVVGWLLAQVSVTLETALELPNWFDTVIVSTLLIGFPIALLLAWAFEITPEGVKRSSAEDGTEIKAMRATDYAVIAGLLLVSALAAWQLAGIGGETGADKPTLNRVVEAEMSSPEVDTNPVNVASIAVLPFADLSADGDQEYFSDGIAEEILNVLARVDGLKVASRTSSFQFKGRDGINIPDVAQTLEVAHVLEGSVRKAGDTVRITAQLIRADSDTHLWSQTFDRRLTVENIFEIQDEIATGIVSQLGDQMDLGRVNTLRFTAAADTDNLRAYEAYLEARDLLSQRSNDNLLEIIGRFELATQLDPNFGRAWEALAAAYYVAPTFSVGRARAVDFDKNAKEAAEAALAINDQLPLAIAISSGGNLGFGANDTVAWMEGVNKGLSIDPDEAVLIGWRGQYLTSLGYFEKGEADLRRALEIDPLDWISASWLIRNLILQRRVDEALGFLTERADLRSANGPLRGTLALALAAEGRQSEAEAMMIDTAPPGIDVERMKMAFFDPDDNPEQAIADFMAALGPFARMFEEMGGIPSDMRHNLGDYKNITAENTRFWETIVWLWNRPDFMQSPHRYRLMQEQGFVDYWRVHGFPPQCRQIDPLPDGRDFGCD</sequence>
<keyword evidence="1" id="KW-0472">Membrane</keyword>
<gene>
    <name evidence="2" type="ORF">GCM10007854_01350</name>
</gene>